<name>H1XRK5_CALAY</name>
<proteinExistence type="predicted"/>
<gene>
    <name evidence="1" type="ORF">Calab_0513</name>
</gene>
<organism evidence="1 2">
    <name type="scientific">Caldithrix abyssi DSM 13497</name>
    <dbReference type="NCBI Taxonomy" id="880073"/>
    <lineage>
        <taxon>Bacteria</taxon>
        <taxon>Pseudomonadati</taxon>
        <taxon>Calditrichota</taxon>
        <taxon>Calditrichia</taxon>
        <taxon>Calditrichales</taxon>
        <taxon>Calditrichaceae</taxon>
        <taxon>Caldithrix</taxon>
    </lineage>
</organism>
<dbReference type="EMBL" id="CM001402">
    <property type="protein sequence ID" value="EHO40158.1"/>
    <property type="molecule type" value="Genomic_DNA"/>
</dbReference>
<dbReference type="RefSeq" id="WP_006927085.1">
    <property type="nucleotide sequence ID" value="NZ_CM001402.1"/>
</dbReference>
<evidence type="ECO:0000313" key="2">
    <source>
        <dbReference type="Proteomes" id="UP000004671"/>
    </source>
</evidence>
<dbReference type="AlphaFoldDB" id="H1XRK5"/>
<dbReference type="STRING" id="880073.Cabys_3337"/>
<dbReference type="eggNOG" id="ENOG5031EWU">
    <property type="taxonomic scope" value="Bacteria"/>
</dbReference>
<dbReference type="PaxDb" id="880073-Calab_0513"/>
<reference evidence="1 2" key="1">
    <citation type="submission" date="2011-09" db="EMBL/GenBank/DDBJ databases">
        <title>The permanent draft genome of Caldithrix abyssi DSM 13497.</title>
        <authorList>
            <consortium name="US DOE Joint Genome Institute (JGI-PGF)"/>
            <person name="Lucas S."/>
            <person name="Han J."/>
            <person name="Lapidus A."/>
            <person name="Bruce D."/>
            <person name="Goodwin L."/>
            <person name="Pitluck S."/>
            <person name="Peters L."/>
            <person name="Kyrpides N."/>
            <person name="Mavromatis K."/>
            <person name="Ivanova N."/>
            <person name="Mikhailova N."/>
            <person name="Chertkov O."/>
            <person name="Detter J.C."/>
            <person name="Tapia R."/>
            <person name="Han C."/>
            <person name="Land M."/>
            <person name="Hauser L."/>
            <person name="Markowitz V."/>
            <person name="Cheng J.-F."/>
            <person name="Hugenholtz P."/>
            <person name="Woyke T."/>
            <person name="Wu D."/>
            <person name="Spring S."/>
            <person name="Brambilla E."/>
            <person name="Klenk H.-P."/>
            <person name="Eisen J.A."/>
        </authorList>
    </citation>
    <scope>NUCLEOTIDE SEQUENCE [LARGE SCALE GENOMIC DNA]</scope>
    <source>
        <strain evidence="1 2">DSM 13497</strain>
    </source>
</reference>
<keyword evidence="2" id="KW-1185">Reference proteome</keyword>
<sequence precursor="true">MSGRLLIFITLAVLIGKPALAQHETLELRDFLVDEISYAGFILNEERPIHIEAVGAGGKKKITKNKSFQVDPNNMFAYAWILNSETREMVWRMTIDNTQKIPGSKFNRKFDGDVTLPAGTYEVYFSAFVPSFFNIDGGFISLKLLLKVLFEDPKGWDKDAEKWMVRITGVNETLDKFDVKKIQDSWIDRTVAHLIRQKDNRLEHTGFSLKQPAKLLIYAVGEGAYGKMYDYGWIINARTHERIWMMEENETEYAGGANKNRFFKTTLNFKAGDYLVYYKTDDSHSYEKWNANPPYDPVFWGIVVKPVSRDFDWKNVEKYVDESQNALISINRVGDYAYTEAFIKVLKPTPIRIFALGEGRNGDMYDYGWISRVSDGKVVWKMNYDETRHAGGSSKNRLFDGVITLQPGAYIIHYQTDDSHSYEEWNARPPQQPEMWGITLYNLGDKEAVRKIDQQELKPKKVLAQLVQVGDDEYLRKDFYLSKTSSIRIYCLGEGEWDEMYDYGWIKDVSTGQVVWKMRFKNTVHAGGANKNRMVNTIISLPAGHYRVYYRSDGSHSYRRWNASPPYDERNWGISVYLVE</sequence>
<accession>H1XRK5</accession>
<protein>
    <submittedName>
        <fullName evidence="1">Uncharacterized protein</fullName>
    </submittedName>
</protein>
<dbReference type="InParanoid" id="H1XRK5"/>
<dbReference type="HOGENOM" id="CLU_469848_0_0_0"/>
<evidence type="ECO:0000313" key="1">
    <source>
        <dbReference type="EMBL" id="EHO40158.1"/>
    </source>
</evidence>
<dbReference type="OrthoDB" id="9793489at2"/>
<dbReference type="Proteomes" id="UP000004671">
    <property type="component" value="Chromosome"/>
</dbReference>